<dbReference type="STRING" id="401562.NS365_11755"/>
<gene>
    <name evidence="5" type="ORF">NS226_03405</name>
</gene>
<keyword evidence="3" id="KW-0804">Transcription</keyword>
<evidence type="ECO:0000259" key="4">
    <source>
        <dbReference type="PROSITE" id="PS01124"/>
    </source>
</evidence>
<dbReference type="Gene3D" id="1.10.10.60">
    <property type="entry name" value="Homeodomain-like"/>
    <property type="match status" value="2"/>
</dbReference>
<evidence type="ECO:0000256" key="1">
    <source>
        <dbReference type="ARBA" id="ARBA00023015"/>
    </source>
</evidence>
<dbReference type="OrthoDB" id="9793400at2"/>
<dbReference type="RefSeq" id="WP_058633781.1">
    <property type="nucleotide sequence ID" value="NZ_LDPZ01000006.1"/>
</dbReference>
<dbReference type="SUPFAM" id="SSF46689">
    <property type="entry name" value="Homeodomain-like"/>
    <property type="match status" value="2"/>
</dbReference>
<evidence type="ECO:0000256" key="2">
    <source>
        <dbReference type="ARBA" id="ARBA00023125"/>
    </source>
</evidence>
<dbReference type="SUPFAM" id="SSF52317">
    <property type="entry name" value="Class I glutamine amidotransferase-like"/>
    <property type="match status" value="1"/>
</dbReference>
<dbReference type="PATRIC" id="fig|401562.3.peg.4198"/>
<dbReference type="Pfam" id="PF12833">
    <property type="entry name" value="HTH_18"/>
    <property type="match status" value="1"/>
</dbReference>
<dbReference type="CDD" id="cd03136">
    <property type="entry name" value="GATase1_AraC_ArgR_like"/>
    <property type="match status" value="1"/>
</dbReference>
<dbReference type="Gene3D" id="3.40.50.880">
    <property type="match status" value="1"/>
</dbReference>
<dbReference type="Pfam" id="PF01965">
    <property type="entry name" value="DJ-1_PfpI"/>
    <property type="match status" value="1"/>
</dbReference>
<proteinExistence type="predicted"/>
<dbReference type="InterPro" id="IPR029062">
    <property type="entry name" value="Class_I_gatase-like"/>
</dbReference>
<dbReference type="AlphaFoldDB" id="A0A175RBN1"/>
<dbReference type="InterPro" id="IPR009057">
    <property type="entry name" value="Homeodomain-like_sf"/>
</dbReference>
<keyword evidence="2" id="KW-0238">DNA-binding</keyword>
<sequence length="340" mass="36493">MSAGALPLADLTRFGFLTLPNYSLIAVSAAIEACRMANYVAGTEIYSWQVLTLDGAPARASGGLTLAPTVALDKAAALDILFVCGGIDIRRAINRTTREALRRLARRKVSLGSLCTGSFALAEAGLLDGYRCAIHWENLGAIREEFQGVDFVDDLFVIDRDRFTCTGGSAPIDMMGAFIEARLGRNVAERMSEQFVMERLRGGAEPQHAPLRSKGLRHPALEQAGALMAKTIGAPLTVAAVSARVGLSPRQLERLFRQHTGMGPAEFSMALRLDHARELLRQSDLAVTAVGVASGFVSSAHFSAAYRRRFGHAPRAERVATRAPAPIRPVPSVPLAESLS</sequence>
<comment type="caution">
    <text evidence="5">The sequence shown here is derived from an EMBL/GenBank/DDBJ whole genome shotgun (WGS) entry which is preliminary data.</text>
</comment>
<evidence type="ECO:0000313" key="5">
    <source>
        <dbReference type="EMBL" id="KTQ97712.1"/>
    </source>
</evidence>
<protein>
    <submittedName>
        <fullName evidence="5">AraC family transcriptional regulator</fullName>
    </submittedName>
</protein>
<dbReference type="PANTHER" id="PTHR43130">
    <property type="entry name" value="ARAC-FAMILY TRANSCRIPTIONAL REGULATOR"/>
    <property type="match status" value="1"/>
</dbReference>
<accession>A0A175RBN1</accession>
<name>A0A175RBN1_9HYPH</name>
<keyword evidence="1" id="KW-0805">Transcription regulation</keyword>
<dbReference type="EMBL" id="LDPZ01000006">
    <property type="protein sequence ID" value="KTQ97712.1"/>
    <property type="molecule type" value="Genomic_DNA"/>
</dbReference>
<feature type="domain" description="HTH araC/xylS-type" evidence="4">
    <location>
        <begin position="222"/>
        <end position="320"/>
    </location>
</feature>
<dbReference type="InterPro" id="IPR052158">
    <property type="entry name" value="INH-QAR"/>
</dbReference>
<dbReference type="PROSITE" id="PS01124">
    <property type="entry name" value="HTH_ARAC_FAMILY_2"/>
    <property type="match status" value="1"/>
</dbReference>
<dbReference type="InterPro" id="IPR002818">
    <property type="entry name" value="DJ-1/PfpI"/>
</dbReference>
<reference evidence="5 6" key="1">
    <citation type="journal article" date="2016" name="Front. Microbiol.">
        <title>Genomic Resource of Rice Seed Associated Bacteria.</title>
        <authorList>
            <person name="Midha S."/>
            <person name="Bansal K."/>
            <person name="Sharma S."/>
            <person name="Kumar N."/>
            <person name="Patil P.P."/>
            <person name="Chaudhry V."/>
            <person name="Patil P.B."/>
        </authorList>
    </citation>
    <scope>NUCLEOTIDE SEQUENCE [LARGE SCALE GENOMIC DNA]</scope>
    <source>
        <strain evidence="5 6">NS226</strain>
    </source>
</reference>
<evidence type="ECO:0000313" key="6">
    <source>
        <dbReference type="Proteomes" id="UP000078272"/>
    </source>
</evidence>
<dbReference type="SMART" id="SM00342">
    <property type="entry name" value="HTH_ARAC"/>
    <property type="match status" value="1"/>
</dbReference>
<dbReference type="InterPro" id="IPR018062">
    <property type="entry name" value="HTH_AraC-typ_CS"/>
</dbReference>
<dbReference type="Proteomes" id="UP000078272">
    <property type="component" value="Unassembled WGS sequence"/>
</dbReference>
<evidence type="ECO:0000256" key="3">
    <source>
        <dbReference type="ARBA" id="ARBA00023163"/>
    </source>
</evidence>
<dbReference type="GO" id="GO:0003700">
    <property type="term" value="F:DNA-binding transcription factor activity"/>
    <property type="evidence" value="ECO:0007669"/>
    <property type="project" value="InterPro"/>
</dbReference>
<dbReference type="PANTHER" id="PTHR43130:SF3">
    <property type="entry name" value="HTH-TYPE TRANSCRIPTIONAL REGULATOR RV1931C"/>
    <property type="match status" value="1"/>
</dbReference>
<dbReference type="PROSITE" id="PS00041">
    <property type="entry name" value="HTH_ARAC_FAMILY_1"/>
    <property type="match status" value="1"/>
</dbReference>
<organism evidence="5 6">
    <name type="scientific">Aureimonas ureilytica</name>
    <dbReference type="NCBI Taxonomy" id="401562"/>
    <lineage>
        <taxon>Bacteria</taxon>
        <taxon>Pseudomonadati</taxon>
        <taxon>Pseudomonadota</taxon>
        <taxon>Alphaproteobacteria</taxon>
        <taxon>Hyphomicrobiales</taxon>
        <taxon>Aurantimonadaceae</taxon>
        <taxon>Aureimonas</taxon>
    </lineage>
</organism>
<dbReference type="GO" id="GO:0043565">
    <property type="term" value="F:sequence-specific DNA binding"/>
    <property type="evidence" value="ECO:0007669"/>
    <property type="project" value="InterPro"/>
</dbReference>
<dbReference type="InterPro" id="IPR018060">
    <property type="entry name" value="HTH_AraC"/>
</dbReference>